<dbReference type="Gene3D" id="3.10.450.50">
    <property type="match status" value="1"/>
</dbReference>
<evidence type="ECO:0000256" key="2">
    <source>
        <dbReference type="ARBA" id="ARBA00022771"/>
    </source>
</evidence>
<dbReference type="InParanoid" id="A0A2R5GR57"/>
<dbReference type="Proteomes" id="UP000241890">
    <property type="component" value="Unassembled WGS sequence"/>
</dbReference>
<keyword evidence="1" id="KW-0479">Metal-binding</keyword>
<dbReference type="EMBL" id="BEYU01000154">
    <property type="protein sequence ID" value="GBG33367.1"/>
    <property type="molecule type" value="Genomic_DNA"/>
</dbReference>
<dbReference type="InterPro" id="IPR004027">
    <property type="entry name" value="SEC_C_motif"/>
</dbReference>
<organism evidence="5 6">
    <name type="scientific">Hondaea fermentalgiana</name>
    <dbReference type="NCBI Taxonomy" id="2315210"/>
    <lineage>
        <taxon>Eukaryota</taxon>
        <taxon>Sar</taxon>
        <taxon>Stramenopiles</taxon>
        <taxon>Bigyra</taxon>
        <taxon>Labyrinthulomycetes</taxon>
        <taxon>Thraustochytrida</taxon>
        <taxon>Thraustochytriidae</taxon>
        <taxon>Hondaea</taxon>
    </lineage>
</organism>
<dbReference type="Pfam" id="PF02810">
    <property type="entry name" value="SEC-C"/>
    <property type="match status" value="1"/>
</dbReference>
<keyword evidence="6" id="KW-1185">Reference proteome</keyword>
<evidence type="ECO:0000256" key="1">
    <source>
        <dbReference type="ARBA" id="ARBA00022723"/>
    </source>
</evidence>
<dbReference type="InterPro" id="IPR000433">
    <property type="entry name" value="Znf_ZZ"/>
</dbReference>
<dbReference type="Pfam" id="PF00569">
    <property type="entry name" value="ZZ"/>
    <property type="match status" value="1"/>
</dbReference>
<gene>
    <name evidence="5" type="ORF">FCC1311_095902</name>
</gene>
<protein>
    <submittedName>
        <fullName evidence="5">E3 ubiquitin-protein ligase HERC2</fullName>
    </submittedName>
</protein>
<sequence length="123" mass="13257">MDKYGTHGGITGFRFKCKNCPNHDLCESCYNQFNEQGELKQDASMARVNKVSTNPEDHEFYKHAETDTSFVPIGGAKKEAKAPVQAVKKVKPNEPCTCNSGKKYKKCCGKPGAAPPAAASGSA</sequence>
<evidence type="ECO:0000259" key="4">
    <source>
        <dbReference type="Pfam" id="PF00569"/>
    </source>
</evidence>
<reference evidence="5 6" key="1">
    <citation type="submission" date="2017-12" db="EMBL/GenBank/DDBJ databases">
        <title>Sequencing, de novo assembly and annotation of complete genome of a new Thraustochytrid species, strain FCC1311.</title>
        <authorList>
            <person name="Sedici K."/>
            <person name="Godart F."/>
            <person name="Aiese Cigliano R."/>
            <person name="Sanseverino W."/>
            <person name="Barakat M."/>
            <person name="Ortet P."/>
            <person name="Marechal E."/>
            <person name="Cagnac O."/>
            <person name="Amato A."/>
        </authorList>
    </citation>
    <scope>NUCLEOTIDE SEQUENCE [LARGE SCALE GENOMIC DNA]</scope>
</reference>
<dbReference type="AlphaFoldDB" id="A0A2R5GR57"/>
<dbReference type="SUPFAM" id="SSF103642">
    <property type="entry name" value="Sec-C motif"/>
    <property type="match status" value="1"/>
</dbReference>
<accession>A0A2R5GR57</accession>
<dbReference type="OrthoDB" id="239701at2759"/>
<comment type="caution">
    <text evidence="5">The sequence shown here is derived from an EMBL/GenBank/DDBJ whole genome shotgun (WGS) entry which is preliminary data.</text>
</comment>
<evidence type="ECO:0000313" key="5">
    <source>
        <dbReference type="EMBL" id="GBG33367.1"/>
    </source>
</evidence>
<keyword evidence="3" id="KW-0862">Zinc</keyword>
<keyword evidence="2" id="KW-0863">Zinc-finger</keyword>
<name>A0A2R5GR57_9STRA</name>
<feature type="domain" description="ZZ-type" evidence="4">
    <location>
        <begin position="10"/>
        <end position="37"/>
    </location>
</feature>
<dbReference type="GO" id="GO:0008270">
    <property type="term" value="F:zinc ion binding"/>
    <property type="evidence" value="ECO:0007669"/>
    <property type="project" value="UniProtKB-KW"/>
</dbReference>
<proteinExistence type="predicted"/>
<dbReference type="SUPFAM" id="SSF57850">
    <property type="entry name" value="RING/U-box"/>
    <property type="match status" value="1"/>
</dbReference>
<evidence type="ECO:0000313" key="6">
    <source>
        <dbReference type="Proteomes" id="UP000241890"/>
    </source>
</evidence>
<evidence type="ECO:0000256" key="3">
    <source>
        <dbReference type="ARBA" id="ARBA00022833"/>
    </source>
</evidence>